<dbReference type="Proteomes" id="UP001530400">
    <property type="component" value="Unassembled WGS sequence"/>
</dbReference>
<feature type="region of interest" description="Disordered" evidence="8">
    <location>
        <begin position="1690"/>
        <end position="1711"/>
    </location>
</feature>
<dbReference type="InterPro" id="IPR012341">
    <property type="entry name" value="6hp_glycosidase-like_sf"/>
</dbReference>
<keyword evidence="6" id="KW-0106">Calcium</keyword>
<protein>
    <recommendedName>
        <fullName evidence="7">alpha-1,2-Mannosidase</fullName>
        <ecNumber evidence="7">3.2.1.-</ecNumber>
    </recommendedName>
</protein>
<keyword evidence="4" id="KW-0325">Glycoprotein</keyword>
<proteinExistence type="inferred from homology"/>
<feature type="active site" description="Proton donor" evidence="5">
    <location>
        <position position="229"/>
    </location>
</feature>
<feature type="region of interest" description="Disordered" evidence="8">
    <location>
        <begin position="886"/>
        <end position="913"/>
    </location>
</feature>
<accession>A0ABD3MZR7</accession>
<feature type="active site" evidence="5">
    <location>
        <position position="531"/>
    </location>
</feature>
<dbReference type="Pfam" id="PF01532">
    <property type="entry name" value="Glyco_hydro_47"/>
    <property type="match status" value="2"/>
</dbReference>
<evidence type="ECO:0000256" key="7">
    <source>
        <dbReference type="RuleBase" id="RU361193"/>
    </source>
</evidence>
<dbReference type="GO" id="GO:0005783">
    <property type="term" value="C:endoplasmic reticulum"/>
    <property type="evidence" value="ECO:0007669"/>
    <property type="project" value="UniProtKB-SubCell"/>
</dbReference>
<comment type="similarity">
    <text evidence="2 7">Belongs to the glycosyl hydrolase 47 family.</text>
</comment>
<evidence type="ECO:0000256" key="5">
    <source>
        <dbReference type="PIRSR" id="PIRSR601382-1"/>
    </source>
</evidence>
<keyword evidence="7" id="KW-0326">Glycosidase</keyword>
<evidence type="ECO:0000256" key="4">
    <source>
        <dbReference type="ARBA" id="ARBA00023180"/>
    </source>
</evidence>
<dbReference type="InterPro" id="IPR044674">
    <property type="entry name" value="EDEM1/2/3"/>
</dbReference>
<dbReference type="InterPro" id="IPR036026">
    <property type="entry name" value="Seven-hairpin_glycosidases"/>
</dbReference>
<sequence>MRTSKIVYDEKCCEREEMAAGQIFQQSNDFTILSVTEPEICQYAIRICRFCRDLNDNYEDKEQEEHTQQSSSDDIHLSSVDPSDFMHLMQTYLHHMPESESTAESDHYNPPGAFPPMPQSQIEANKQLLRSMFTHAYDSYMYNAFPASELKPITCTAGTFNLVRIPALTLIDTLDTLVLMRNFTEFARSVERIRYLDEKMRRDYKRHRKDREDEKGGLFSVDQNVSLFETTIRVLGGLLSAHQLALAFMDSVVPKSQVWDSSGDILWGYDTDNESASAGGDATKKQHILLDERLLSLSHKMPCIPRKESNEEPILHDNSEDCWIYDGLFLTLAHDIGKRLAHAFDTLTGIPFGTVNLLRGVPLGETEIASLAGAGTLTLEFELLSRLTGDPTFGKAAMRSWTESLSGIGSNSDSFYEYLVKHYILFPDDDDFWIMFCAAYAGVWQNSRIGDWYVDVDMNRGLQGAVKQTFESLMAFYPGMQVLLGELPAATKTLNSFFLVREFLGLLPERFDFVHWRVEGSGGDVHPLRPELVESAYFLHLATVGLYGPNNGPQCSDSSASRRVSSWLWAADFALHAVARVAWISCGFATVNKVSHLTTGNIDFVNGFSNDPHDWQEEQTKLKINHHNEMPSFFLSETIKYLYLLFDSEDGILHQDTSREWVFTTEAHPIHHVPKWSANLTDADSIEHEVGVRKDESNLDVQMAKIRLMLKQQIESSSNKTNETEDCMIEGSCPVNSSSGNLPQILVDELEIARNTTILRKNSTFELFGLKKGPTFHIELPQDDVKTYGIYSSEVSSPNYAHHHLYRMSSGNNIGRKCPNFHHPRLAWPLALHGQTVEYNINHKTTSSDVEDKLKVDPRMQTALASTLYYGTDYYSDGISVDSNKVCSTRNGQSESTTNDPNKDGKENTPPHTVIPGAVRYDMGGSLGLFDVSAFNTGDGFVAHIENLIQNDGISVTGPLQTPPSPVIVINTIPVELFCMAGDKEISMSPDGCSQMDFPPSVLVTGHDGDWLLDLFEWEKQDLSAITATVSISKQSEEEIVQFPYVKGSENTVQVFASNGWGAQAQEPHEAMSEDRESIDRPDIRIASHDVACQLLARMDEQAYQRAVEMDATSINTNFLLPLSFPWRQSARMPKKAAKAMPKDIDELHAITHCDGSLHAPFGEFNGVLGYGRYYNGQTRGHYGMRPDAPQQGGSLSVVSNSISAARRSRDPGVVELTVQMPLPASIGSMTPKDWRDRLIREGTENAETLLHLPYHWNREKTDNSMIDSTKASGSINGSFQYTKATAAASTSDIVHEPYARLNQSQGKARQQRDFSLACTRSWKISSKVEGVSTRTSIFPSPILIKGGIDKSKRQVIRPMLCMAGLPEEVQTGKTVSIEEASKLDQEGLSERLGSYDCRFADKLLAHKKDSNNKKRVEVGRNRLVWSNLIQGDESAPTSSRNRVVYNSLMTGRRLDPSAIVRPREIKVGVRLKGKLLVEEAIEEAPEVAASNPKKRKHTTRSADSVDIERRHSIQVSGLHNDEEIEDAFAFTFTGTSKLLPNKILLEKSSENGSIVCMSVNSKSYSPEQVDHHDIIASLVKFNQNTRRKDSHEAAAPSHYIRSYTMPRFFVLPSEDLHPRTICTSSGKMPGSSVHECLRSVSQADTTIKCAVCLSDDGTGNNVVQKCSSCGLFAHLNCCLDKGHFVFSPEPSFQPTPDTPENKELESRPSHRNSKVAANACALCGGTGIKKGKSNCMGLTKCAAPGCYVAFHPMCALVASKMGTIDDQCSASNRKTRLSIEQEEKKSEDEDDEDVAADKKLCNEYTLQLVKLTHLEETIPVAFCGLHNPGREIAFYGKLPGGEDTEV</sequence>
<evidence type="ECO:0000256" key="8">
    <source>
        <dbReference type="SAM" id="MobiDB-lite"/>
    </source>
</evidence>
<comment type="subcellular location">
    <subcellularLocation>
        <location evidence="1">Endoplasmic reticulum</location>
    </subcellularLocation>
</comment>
<feature type="compositionally biased region" description="Basic and acidic residues" evidence="8">
    <location>
        <begin position="1700"/>
        <end position="1709"/>
    </location>
</feature>
<dbReference type="EC" id="3.2.1.-" evidence="7"/>
<feature type="active site" description="Proton donor" evidence="5">
    <location>
        <position position="509"/>
    </location>
</feature>
<dbReference type="GO" id="GO:0016798">
    <property type="term" value="F:hydrolase activity, acting on glycosyl bonds"/>
    <property type="evidence" value="ECO:0007669"/>
    <property type="project" value="UniProtKB-KW"/>
</dbReference>
<organism evidence="9 10">
    <name type="scientific">Cyclotella atomus</name>
    <dbReference type="NCBI Taxonomy" id="382360"/>
    <lineage>
        <taxon>Eukaryota</taxon>
        <taxon>Sar</taxon>
        <taxon>Stramenopiles</taxon>
        <taxon>Ochrophyta</taxon>
        <taxon>Bacillariophyta</taxon>
        <taxon>Coscinodiscophyceae</taxon>
        <taxon>Thalassiosirophycidae</taxon>
        <taxon>Stephanodiscales</taxon>
        <taxon>Stephanodiscaceae</taxon>
        <taxon>Cyclotella</taxon>
    </lineage>
</organism>
<evidence type="ECO:0000256" key="1">
    <source>
        <dbReference type="ARBA" id="ARBA00004240"/>
    </source>
</evidence>
<keyword evidence="6" id="KW-0479">Metal-binding</keyword>
<evidence type="ECO:0000256" key="2">
    <source>
        <dbReference type="ARBA" id="ARBA00007658"/>
    </source>
</evidence>
<keyword evidence="7" id="KW-0378">Hydrolase</keyword>
<feature type="binding site" evidence="6">
    <location>
        <position position="665"/>
    </location>
    <ligand>
        <name>Ca(2+)</name>
        <dbReference type="ChEBI" id="CHEBI:29108"/>
    </ligand>
</feature>
<name>A0ABD3MZR7_9STRA</name>
<gene>
    <name evidence="9" type="ORF">ACHAWO_001557</name>
</gene>
<dbReference type="EMBL" id="JALLPJ020001332">
    <property type="protein sequence ID" value="KAL3769360.1"/>
    <property type="molecule type" value="Genomic_DNA"/>
</dbReference>
<evidence type="ECO:0000313" key="9">
    <source>
        <dbReference type="EMBL" id="KAL3769360.1"/>
    </source>
</evidence>
<dbReference type="PANTHER" id="PTHR45679:SF6">
    <property type="entry name" value="ER DEGRADATION-ENHANCING ALPHA-MANNOSIDASE-LIKE PROTEIN 2"/>
    <property type="match status" value="1"/>
</dbReference>
<dbReference type="InterPro" id="IPR001382">
    <property type="entry name" value="Glyco_hydro_47"/>
</dbReference>
<evidence type="ECO:0000256" key="3">
    <source>
        <dbReference type="ARBA" id="ARBA00022824"/>
    </source>
</evidence>
<dbReference type="SUPFAM" id="SSF48225">
    <property type="entry name" value="Seven-hairpin glycosidases"/>
    <property type="match status" value="1"/>
</dbReference>
<feature type="compositionally biased region" description="Polar residues" evidence="8">
    <location>
        <begin position="886"/>
        <end position="900"/>
    </location>
</feature>
<dbReference type="Gene3D" id="1.50.10.10">
    <property type="match status" value="1"/>
</dbReference>
<reference evidence="9 10" key="1">
    <citation type="submission" date="2024-10" db="EMBL/GenBank/DDBJ databases">
        <title>Updated reference genomes for cyclostephanoid diatoms.</title>
        <authorList>
            <person name="Roberts W.R."/>
            <person name="Alverson A.J."/>
        </authorList>
    </citation>
    <scope>NUCLEOTIDE SEQUENCE [LARGE SCALE GENOMIC DNA]</scope>
    <source>
        <strain evidence="9 10">AJA010-31</strain>
    </source>
</reference>
<comment type="cofactor">
    <cofactor evidence="6">
        <name>Ca(2+)</name>
        <dbReference type="ChEBI" id="CHEBI:29108"/>
    </cofactor>
</comment>
<dbReference type="PRINTS" id="PR00747">
    <property type="entry name" value="GLYHDRLASE47"/>
</dbReference>
<feature type="active site" evidence="5">
    <location>
        <position position="413"/>
    </location>
</feature>
<keyword evidence="3" id="KW-0256">Endoplasmic reticulum</keyword>
<evidence type="ECO:0000313" key="10">
    <source>
        <dbReference type="Proteomes" id="UP001530400"/>
    </source>
</evidence>
<keyword evidence="10" id="KW-1185">Reference proteome</keyword>
<comment type="caution">
    <text evidence="9">The sequence shown here is derived from an EMBL/GenBank/DDBJ whole genome shotgun (WGS) entry which is preliminary data.</text>
</comment>
<evidence type="ECO:0000256" key="6">
    <source>
        <dbReference type="PIRSR" id="PIRSR601382-2"/>
    </source>
</evidence>
<dbReference type="PANTHER" id="PTHR45679">
    <property type="entry name" value="ER DEGRADATION-ENHANCING ALPHA-MANNOSIDASE-LIKE PROTEIN 2"/>
    <property type="match status" value="1"/>
</dbReference>